<reference evidence="2" key="1">
    <citation type="submission" date="2021-03" db="EMBL/GenBank/DDBJ databases">
        <title>Draft genome sequence of rust myrtle Austropuccinia psidii MF-1, a brazilian biotype.</title>
        <authorList>
            <person name="Quecine M.C."/>
            <person name="Pachon D.M.R."/>
            <person name="Bonatelli M.L."/>
            <person name="Correr F.H."/>
            <person name="Franceschini L.M."/>
            <person name="Leite T.F."/>
            <person name="Margarido G.R.A."/>
            <person name="Almeida C.A."/>
            <person name="Ferrarezi J.A."/>
            <person name="Labate C.A."/>
        </authorList>
    </citation>
    <scope>NUCLEOTIDE SEQUENCE</scope>
    <source>
        <strain evidence="2">MF-1</strain>
    </source>
</reference>
<protein>
    <submittedName>
        <fullName evidence="2">Uncharacterized protein</fullName>
    </submittedName>
</protein>
<evidence type="ECO:0000256" key="1">
    <source>
        <dbReference type="SAM" id="MobiDB-lite"/>
    </source>
</evidence>
<gene>
    <name evidence="2" type="ORF">O181_081174</name>
</gene>
<feature type="region of interest" description="Disordered" evidence="1">
    <location>
        <begin position="86"/>
        <end position="109"/>
    </location>
</feature>
<evidence type="ECO:0000313" key="2">
    <source>
        <dbReference type="EMBL" id="MBW0541459.1"/>
    </source>
</evidence>
<accession>A0A9Q3FMC2</accession>
<dbReference type="AlphaFoldDB" id="A0A9Q3FMC2"/>
<dbReference type="EMBL" id="AVOT02046114">
    <property type="protein sequence ID" value="MBW0541459.1"/>
    <property type="molecule type" value="Genomic_DNA"/>
</dbReference>
<name>A0A9Q3FMC2_9BASI</name>
<comment type="caution">
    <text evidence="2">The sequence shown here is derived from an EMBL/GenBank/DDBJ whole genome shotgun (WGS) entry which is preliminary data.</text>
</comment>
<dbReference type="Proteomes" id="UP000765509">
    <property type="component" value="Unassembled WGS sequence"/>
</dbReference>
<keyword evidence="3" id="KW-1185">Reference proteome</keyword>
<organism evidence="2 3">
    <name type="scientific">Austropuccinia psidii MF-1</name>
    <dbReference type="NCBI Taxonomy" id="1389203"/>
    <lineage>
        <taxon>Eukaryota</taxon>
        <taxon>Fungi</taxon>
        <taxon>Dikarya</taxon>
        <taxon>Basidiomycota</taxon>
        <taxon>Pucciniomycotina</taxon>
        <taxon>Pucciniomycetes</taxon>
        <taxon>Pucciniales</taxon>
        <taxon>Sphaerophragmiaceae</taxon>
        <taxon>Austropuccinia</taxon>
    </lineage>
</organism>
<proteinExistence type="predicted"/>
<evidence type="ECO:0000313" key="3">
    <source>
        <dbReference type="Proteomes" id="UP000765509"/>
    </source>
</evidence>
<feature type="compositionally biased region" description="Low complexity" evidence="1">
    <location>
        <begin position="99"/>
        <end position="109"/>
    </location>
</feature>
<sequence length="480" mass="55142">MNSDYNKSSSSYGFEELSEPNLLQVVNQQYEHIRQLKLKMNRNDQNLEALLHKFNLQENAIRNVSAESKGKGKQIQRFCSKSFNQPTLHKEHSPNLLANNQNTKLKTTPTPNKMLQKQIFTPPQKRSPNQLLQSEIPEAFQPTKKAFCKHIKLLWGLIYQNSVPISPDYTMLKEFNTCFSFLSDIVTQSENHNTLPLVPLGEILTLRNTPPGKKKLINAIIHMSDFSIKYVVASLARLGIRQWAPDLNEASDTLYNKACRISAIQTFCQIAISGAYEYMNINLMYLENIQLLNNVYNHLVHWYMAQPFKKEAKEAGKHMKDQERKAVLQYRLRLQNLRYTFAVANGLPNRYQINLANPEAHSEDKFDPISQKYTIKKMECCSEKANIFMCRVDEEIVKAECTSRKKSQSCECHIAEEGRGSISNLAHKGLPIDFYDPDWFNNRTSGQKRSIADIHTIAFLPDASKSLLGTPYPEEMLSDK</sequence>